<dbReference type="EMBL" id="GBRH01271549">
    <property type="protein sequence ID" value="JAD26346.1"/>
    <property type="molecule type" value="Transcribed_RNA"/>
</dbReference>
<keyword evidence="1" id="KW-0732">Signal</keyword>
<evidence type="ECO:0000313" key="2">
    <source>
        <dbReference type="EMBL" id="JAD26346.1"/>
    </source>
</evidence>
<feature type="signal peptide" evidence="1">
    <location>
        <begin position="1"/>
        <end position="26"/>
    </location>
</feature>
<name>A0A0A8YJP7_ARUDO</name>
<evidence type="ECO:0000256" key="1">
    <source>
        <dbReference type="SAM" id="SignalP"/>
    </source>
</evidence>
<reference evidence="2" key="2">
    <citation type="journal article" date="2015" name="Data Brief">
        <title>Shoot transcriptome of the giant reed, Arundo donax.</title>
        <authorList>
            <person name="Barrero R.A."/>
            <person name="Guerrero F.D."/>
            <person name="Moolhuijzen P."/>
            <person name="Goolsby J.A."/>
            <person name="Tidwell J."/>
            <person name="Bellgard S.E."/>
            <person name="Bellgard M.I."/>
        </authorList>
    </citation>
    <scope>NUCLEOTIDE SEQUENCE</scope>
    <source>
        <tissue evidence="2">Shoot tissue taken approximately 20 cm above the soil surface</tissue>
    </source>
</reference>
<organism evidence="2">
    <name type="scientific">Arundo donax</name>
    <name type="common">Giant reed</name>
    <name type="synonym">Donax arundinaceus</name>
    <dbReference type="NCBI Taxonomy" id="35708"/>
    <lineage>
        <taxon>Eukaryota</taxon>
        <taxon>Viridiplantae</taxon>
        <taxon>Streptophyta</taxon>
        <taxon>Embryophyta</taxon>
        <taxon>Tracheophyta</taxon>
        <taxon>Spermatophyta</taxon>
        <taxon>Magnoliopsida</taxon>
        <taxon>Liliopsida</taxon>
        <taxon>Poales</taxon>
        <taxon>Poaceae</taxon>
        <taxon>PACMAD clade</taxon>
        <taxon>Arundinoideae</taxon>
        <taxon>Arundineae</taxon>
        <taxon>Arundo</taxon>
    </lineage>
</organism>
<feature type="chain" id="PRO_5002043377" evidence="1">
    <location>
        <begin position="27"/>
        <end position="84"/>
    </location>
</feature>
<protein>
    <submittedName>
        <fullName evidence="2">Uncharacterized protein</fullName>
    </submittedName>
</protein>
<accession>A0A0A8YJP7</accession>
<sequence length="84" mass="9045">MATRAAGLALVILLLSSSMLFYVVTARENPSSQASDMFPEKAVNKIPSKHTTAHVAGTEEKVLLIGPNILLRPRPMPPCKRSAC</sequence>
<reference evidence="2" key="1">
    <citation type="submission" date="2014-09" db="EMBL/GenBank/DDBJ databases">
        <authorList>
            <person name="Magalhaes I.L.F."/>
            <person name="Oliveira U."/>
            <person name="Santos F.R."/>
            <person name="Vidigal T.H.D.A."/>
            <person name="Brescovit A.D."/>
            <person name="Santos A.J."/>
        </authorList>
    </citation>
    <scope>NUCLEOTIDE SEQUENCE</scope>
    <source>
        <tissue evidence="2">Shoot tissue taken approximately 20 cm above the soil surface</tissue>
    </source>
</reference>
<dbReference type="AlphaFoldDB" id="A0A0A8YJP7"/>
<proteinExistence type="predicted"/>